<dbReference type="AlphaFoldDB" id="A0A7I7QYE5"/>
<evidence type="ECO:0000313" key="8">
    <source>
        <dbReference type="Proteomes" id="UP000467193"/>
    </source>
</evidence>
<evidence type="ECO:0000256" key="3">
    <source>
        <dbReference type="ARBA" id="ARBA00023163"/>
    </source>
</evidence>
<proteinExistence type="predicted"/>
<evidence type="ECO:0000256" key="1">
    <source>
        <dbReference type="ARBA" id="ARBA00023015"/>
    </source>
</evidence>
<dbReference type="SUPFAM" id="SSF48498">
    <property type="entry name" value="Tetracyclin repressor-like, C-terminal domain"/>
    <property type="match status" value="1"/>
</dbReference>
<keyword evidence="1" id="KW-0805">Transcription regulation</keyword>
<keyword evidence="3" id="KW-0804">Transcription</keyword>
<dbReference type="EMBL" id="AP022588">
    <property type="protein sequence ID" value="BBY31374.1"/>
    <property type="molecule type" value="Genomic_DNA"/>
</dbReference>
<protein>
    <submittedName>
        <fullName evidence="7">TetR family transcriptional regulator</fullName>
    </submittedName>
</protein>
<evidence type="ECO:0000259" key="6">
    <source>
        <dbReference type="Pfam" id="PF16925"/>
    </source>
</evidence>
<dbReference type="Proteomes" id="UP000467193">
    <property type="component" value="Chromosome"/>
</dbReference>
<dbReference type="GO" id="GO:0003677">
    <property type="term" value="F:DNA binding"/>
    <property type="evidence" value="ECO:0007669"/>
    <property type="project" value="UniProtKB-KW"/>
</dbReference>
<dbReference type="InterPro" id="IPR011075">
    <property type="entry name" value="TetR_C"/>
</dbReference>
<dbReference type="Pfam" id="PF00440">
    <property type="entry name" value="TetR_N"/>
    <property type="match status" value="1"/>
</dbReference>
<reference evidence="7 8" key="1">
    <citation type="journal article" date="2019" name="Emerg. Microbes Infect.">
        <title>Comprehensive subspecies identification of 175 nontuberculous mycobacteria species based on 7547 genomic profiles.</title>
        <authorList>
            <person name="Matsumoto Y."/>
            <person name="Kinjo T."/>
            <person name="Motooka D."/>
            <person name="Nabeya D."/>
            <person name="Jung N."/>
            <person name="Uechi K."/>
            <person name="Horii T."/>
            <person name="Iida T."/>
            <person name="Fujita J."/>
            <person name="Nakamura S."/>
        </authorList>
    </citation>
    <scope>NUCLEOTIDE SEQUENCE [LARGE SCALE GENOMIC DNA]</scope>
    <source>
        <strain evidence="7 8">JCM 17899</strain>
    </source>
</reference>
<evidence type="ECO:0000256" key="2">
    <source>
        <dbReference type="ARBA" id="ARBA00023125"/>
    </source>
</evidence>
<dbReference type="Gene3D" id="1.10.357.10">
    <property type="entry name" value="Tetracycline Repressor, domain 2"/>
    <property type="match status" value="1"/>
</dbReference>
<evidence type="ECO:0000259" key="5">
    <source>
        <dbReference type="Pfam" id="PF00440"/>
    </source>
</evidence>
<feature type="compositionally biased region" description="Polar residues" evidence="4">
    <location>
        <begin position="47"/>
        <end position="57"/>
    </location>
</feature>
<feature type="domain" description="HTH tetR-type" evidence="5">
    <location>
        <begin position="73"/>
        <end position="120"/>
    </location>
</feature>
<sequence length="253" mass="27382">MRRPQASTVGLVSANPAKGVHDAHTRRNGHHACEMPDPHTPRAVDSSIVSPTASSLKTGPKLTAKGQATRQRIIDGAAAEIRTNGALATTLEDVMARTATSKSQLFHYFPAGKDQLLLAVAEQEAERVLSDQQPHLSRLVSWAAWQRWRDVVVERYRRQGQQCPLSTVMSEIGRTPGARAVTSTLITRWRLEIEVGIRAMQEQGKIDADVEPVRAAAALLAGIQGGVSVMLSTGDLSYLEAALDVGIAALRRQ</sequence>
<feature type="compositionally biased region" description="Basic and acidic residues" evidence="4">
    <location>
        <begin position="19"/>
        <end position="42"/>
    </location>
</feature>
<dbReference type="SUPFAM" id="SSF46689">
    <property type="entry name" value="Homeodomain-like"/>
    <property type="match status" value="1"/>
</dbReference>
<dbReference type="InterPro" id="IPR009057">
    <property type="entry name" value="Homeodomain-like_sf"/>
</dbReference>
<keyword evidence="8" id="KW-1185">Reference proteome</keyword>
<dbReference type="KEGG" id="msei:MSEDJ_54700"/>
<organism evidence="7 8">
    <name type="scientific">Mycolicibacterium sediminis</name>
    <dbReference type="NCBI Taxonomy" id="1286180"/>
    <lineage>
        <taxon>Bacteria</taxon>
        <taxon>Bacillati</taxon>
        <taxon>Actinomycetota</taxon>
        <taxon>Actinomycetes</taxon>
        <taxon>Mycobacteriales</taxon>
        <taxon>Mycobacteriaceae</taxon>
        <taxon>Mycolicibacterium</taxon>
    </lineage>
</organism>
<name>A0A7I7QYE5_9MYCO</name>
<evidence type="ECO:0000313" key="7">
    <source>
        <dbReference type="EMBL" id="BBY31374.1"/>
    </source>
</evidence>
<dbReference type="InterPro" id="IPR036271">
    <property type="entry name" value="Tet_transcr_reg_TetR-rel_C_sf"/>
</dbReference>
<feature type="region of interest" description="Disordered" evidence="4">
    <location>
        <begin position="19"/>
        <end position="68"/>
    </location>
</feature>
<dbReference type="InterPro" id="IPR001647">
    <property type="entry name" value="HTH_TetR"/>
</dbReference>
<keyword evidence="2" id="KW-0238">DNA-binding</keyword>
<dbReference type="PANTHER" id="PTHR47506:SF3">
    <property type="entry name" value="HTH-TYPE TRANSCRIPTIONAL REGULATOR LMRA"/>
    <property type="match status" value="1"/>
</dbReference>
<evidence type="ECO:0000256" key="4">
    <source>
        <dbReference type="SAM" id="MobiDB-lite"/>
    </source>
</evidence>
<gene>
    <name evidence="7" type="ORF">MSEDJ_54700</name>
</gene>
<feature type="domain" description="Tetracyclin repressor-like C-terminal" evidence="6">
    <location>
        <begin position="143"/>
        <end position="243"/>
    </location>
</feature>
<accession>A0A7I7QYE5</accession>
<dbReference type="Pfam" id="PF16925">
    <property type="entry name" value="TetR_C_13"/>
    <property type="match status" value="1"/>
</dbReference>
<dbReference type="PANTHER" id="PTHR47506">
    <property type="entry name" value="TRANSCRIPTIONAL REGULATORY PROTEIN"/>
    <property type="match status" value="1"/>
</dbReference>